<feature type="non-terminal residue" evidence="1">
    <location>
        <position position="53"/>
    </location>
</feature>
<gene>
    <name evidence="1" type="ORF">A244_20526</name>
</gene>
<proteinExistence type="predicted"/>
<evidence type="ECO:0000313" key="2">
    <source>
        <dbReference type="Proteomes" id="UP000015729"/>
    </source>
</evidence>
<dbReference type="Proteomes" id="UP000015729">
    <property type="component" value="Unassembled WGS sequence"/>
</dbReference>
<dbReference type="AlphaFoldDB" id="S6V033"/>
<name>S6V033_PSESF</name>
<reference evidence="1 2" key="1">
    <citation type="journal article" date="2013" name="PLoS Pathog.">
        <title>Genomic analysis of the Kiwifruit pathogen Pseudomonas syringae pv. actinidiae provides insight into the origins of an emergent plant disease.</title>
        <authorList>
            <person name="McCann H.C."/>
            <person name="Rikkerink E.H."/>
            <person name="Bertels F."/>
            <person name="Fiers M."/>
            <person name="Lu A."/>
            <person name="Rees-George J."/>
            <person name="Andersen M.T."/>
            <person name="Gleave A.P."/>
            <person name="Haubold B."/>
            <person name="Wohlers M.W."/>
            <person name="Guttman D.S."/>
            <person name="Wang P.W."/>
            <person name="Straub C."/>
            <person name="Vanneste J.L."/>
            <person name="Rainey P.B."/>
            <person name="Templeton M.D."/>
        </authorList>
    </citation>
    <scope>NUCLEOTIDE SEQUENCE [LARGE SCALE GENOMIC DNA]</scope>
    <source>
        <strain evidence="1 2">ICMP 18807</strain>
    </source>
</reference>
<evidence type="ECO:0000313" key="1">
    <source>
        <dbReference type="EMBL" id="EPN47501.1"/>
    </source>
</evidence>
<accession>S6V033</accession>
<protein>
    <submittedName>
        <fullName evidence="1">Isochorismate synthase</fullName>
    </submittedName>
</protein>
<dbReference type="EMBL" id="AOKG01001433">
    <property type="protein sequence ID" value="EPN47501.1"/>
    <property type="molecule type" value="Genomic_DNA"/>
</dbReference>
<sequence length="53" mass="5768">MNQLQSLRDVHGCLTGGLMECLHSARSQVSAARPRVLASFSMPSPHVEPFGLF</sequence>
<comment type="caution">
    <text evidence="1">The sequence shown here is derived from an EMBL/GenBank/DDBJ whole genome shotgun (WGS) entry which is preliminary data.</text>
</comment>
<dbReference type="PATRIC" id="fig|1194404.4.peg.4227"/>
<organism evidence="1 2">
    <name type="scientific">Pseudomonas syringae pv. actinidiae ICMP 18807</name>
    <dbReference type="NCBI Taxonomy" id="1194404"/>
    <lineage>
        <taxon>Bacteria</taxon>
        <taxon>Pseudomonadati</taxon>
        <taxon>Pseudomonadota</taxon>
        <taxon>Gammaproteobacteria</taxon>
        <taxon>Pseudomonadales</taxon>
        <taxon>Pseudomonadaceae</taxon>
        <taxon>Pseudomonas</taxon>
        <taxon>Pseudomonas syringae</taxon>
    </lineage>
</organism>